<dbReference type="RefSeq" id="XP_026746874.1">
    <property type="nucleotide sequence ID" value="XM_026891073.1"/>
</dbReference>
<dbReference type="GO" id="GO:0005829">
    <property type="term" value="C:cytosol"/>
    <property type="evidence" value="ECO:0007669"/>
    <property type="project" value="TreeGrafter"/>
</dbReference>
<evidence type="ECO:0000313" key="7">
    <source>
        <dbReference type="RefSeq" id="XP_026746874.1"/>
    </source>
</evidence>
<evidence type="ECO:0000256" key="2">
    <source>
        <dbReference type="ARBA" id="ARBA00005546"/>
    </source>
</evidence>
<gene>
    <name evidence="7" type="primary">LOC113508099</name>
</gene>
<dbReference type="GO" id="GO:0005634">
    <property type="term" value="C:nucleus"/>
    <property type="evidence" value="ECO:0007669"/>
    <property type="project" value="UniProtKB-SubCell"/>
</dbReference>
<keyword evidence="6" id="KW-1185">Reference proteome</keyword>
<evidence type="ECO:0000256" key="1">
    <source>
        <dbReference type="ARBA" id="ARBA00004123"/>
    </source>
</evidence>
<dbReference type="Pfam" id="PF08617">
    <property type="entry name" value="CGI-121"/>
    <property type="match status" value="1"/>
</dbReference>
<dbReference type="InterPro" id="IPR013926">
    <property type="entry name" value="CGI121/TPRKB"/>
</dbReference>
<protein>
    <submittedName>
        <fullName evidence="7">EKC/KEOPS complex subunit TPRKB-like</fullName>
    </submittedName>
</protein>
<evidence type="ECO:0000313" key="6">
    <source>
        <dbReference type="Proteomes" id="UP000322000"/>
    </source>
</evidence>
<dbReference type="OrthoDB" id="329139at2759"/>
<proteinExistence type="inferred from homology"/>
<evidence type="ECO:0000256" key="5">
    <source>
        <dbReference type="RuleBase" id="RU004398"/>
    </source>
</evidence>
<dbReference type="GO" id="GO:0002949">
    <property type="term" value="P:tRNA threonylcarbamoyladenosine modification"/>
    <property type="evidence" value="ECO:0007669"/>
    <property type="project" value="TreeGrafter"/>
</dbReference>
<accession>A0A7E5X2H7</accession>
<dbReference type="InterPro" id="IPR036504">
    <property type="entry name" value="CGI121/TPRKB_sf"/>
</dbReference>
<dbReference type="PANTHER" id="PTHR15840:SF10">
    <property type="entry name" value="EKC_KEOPS COMPLEX SUBUNIT TPRKB"/>
    <property type="match status" value="1"/>
</dbReference>
<keyword evidence="4 5" id="KW-0539">Nucleus</keyword>
<dbReference type="Gene3D" id="3.30.2380.10">
    <property type="entry name" value="CGI121/TPRKB"/>
    <property type="match status" value="1"/>
</dbReference>
<comment type="subcellular location">
    <subcellularLocation>
        <location evidence="1">Nucleus</location>
    </subcellularLocation>
</comment>
<keyword evidence="3" id="KW-0819">tRNA processing</keyword>
<comment type="similarity">
    <text evidence="2 5">Belongs to the CGI121/TPRKB family.</text>
</comment>
<dbReference type="GeneID" id="113508099"/>
<name>A0A7E5X2H7_TRINI</name>
<dbReference type="SUPFAM" id="SSF143870">
    <property type="entry name" value="PF0523-like"/>
    <property type="match status" value="1"/>
</dbReference>
<dbReference type="InParanoid" id="A0A7E5X2H7"/>
<dbReference type="GO" id="GO:0000408">
    <property type="term" value="C:EKC/KEOPS complex"/>
    <property type="evidence" value="ECO:0007669"/>
    <property type="project" value="TreeGrafter"/>
</dbReference>
<dbReference type="Proteomes" id="UP000322000">
    <property type="component" value="Unplaced"/>
</dbReference>
<sequence length="181" mass="20696">MVSTTQPKYQIIELDPDTNTKLKLYLFKNVQNVEMIRDNIIHGVWKCTGIKPGLIIDPFQVAVAANKAVLDEKRDAMVTRSVYTEILYNLSATKNISQSLLKFGIHKDMHILFCFLVTEDQDTSSEIIPKIEGEMCSMKDLSKFTSFEETKHVYKLNHLKGNERLLDLIVSKMATKAFVTH</sequence>
<dbReference type="PANTHER" id="PTHR15840">
    <property type="entry name" value="CGI-121 FAMILY MEMBER"/>
    <property type="match status" value="1"/>
</dbReference>
<dbReference type="AlphaFoldDB" id="A0A7E5X2H7"/>
<organism evidence="6 7">
    <name type="scientific">Trichoplusia ni</name>
    <name type="common">Cabbage looper</name>
    <dbReference type="NCBI Taxonomy" id="7111"/>
    <lineage>
        <taxon>Eukaryota</taxon>
        <taxon>Metazoa</taxon>
        <taxon>Ecdysozoa</taxon>
        <taxon>Arthropoda</taxon>
        <taxon>Hexapoda</taxon>
        <taxon>Insecta</taxon>
        <taxon>Pterygota</taxon>
        <taxon>Neoptera</taxon>
        <taxon>Endopterygota</taxon>
        <taxon>Lepidoptera</taxon>
        <taxon>Glossata</taxon>
        <taxon>Ditrysia</taxon>
        <taxon>Noctuoidea</taxon>
        <taxon>Noctuidae</taxon>
        <taxon>Plusiinae</taxon>
        <taxon>Trichoplusia</taxon>
    </lineage>
</organism>
<dbReference type="KEGG" id="tnl:113508099"/>
<evidence type="ECO:0000256" key="4">
    <source>
        <dbReference type="ARBA" id="ARBA00023242"/>
    </source>
</evidence>
<reference evidence="7" key="1">
    <citation type="submission" date="2025-08" db="UniProtKB">
        <authorList>
            <consortium name="RefSeq"/>
        </authorList>
    </citation>
    <scope>IDENTIFICATION</scope>
</reference>
<evidence type="ECO:0000256" key="3">
    <source>
        <dbReference type="ARBA" id="ARBA00022694"/>
    </source>
</evidence>